<comment type="caution">
    <text evidence="1">The sequence shown here is derived from an EMBL/GenBank/DDBJ whole genome shotgun (WGS) entry which is preliminary data.</text>
</comment>
<protein>
    <submittedName>
        <fullName evidence="1">Uncharacterized protein</fullName>
    </submittedName>
</protein>
<reference evidence="1 2" key="1">
    <citation type="journal article" date="2016" name="Nat. Commun.">
        <title>Thousands of microbial genomes shed light on interconnected biogeochemical processes in an aquifer system.</title>
        <authorList>
            <person name="Anantharaman K."/>
            <person name="Brown C.T."/>
            <person name="Hug L.A."/>
            <person name="Sharon I."/>
            <person name="Castelle C.J."/>
            <person name="Probst A.J."/>
            <person name="Thomas B.C."/>
            <person name="Singh A."/>
            <person name="Wilkins M.J."/>
            <person name="Karaoz U."/>
            <person name="Brodie E.L."/>
            <person name="Williams K.H."/>
            <person name="Hubbard S.S."/>
            <person name="Banfield J.F."/>
        </authorList>
    </citation>
    <scope>NUCLEOTIDE SEQUENCE [LARGE SCALE GENOMIC DNA]</scope>
</reference>
<evidence type="ECO:0000313" key="1">
    <source>
        <dbReference type="EMBL" id="OGD64966.1"/>
    </source>
</evidence>
<dbReference type="EMBL" id="MEZX01000002">
    <property type="protein sequence ID" value="OGD64966.1"/>
    <property type="molecule type" value="Genomic_DNA"/>
</dbReference>
<dbReference type="AlphaFoldDB" id="A0A1F5ECH6"/>
<accession>A0A1F5ECH6</accession>
<sequence length="154" mass="17076">MAKPRDSVIGKDTLQGDIVLAQLNTQIVQQAQRRGLSRGYKLSSPVAYADPKGVDLEDFWLCDVDSREVYQHACQALRTMVIGRTFKRPTANHHLLLRLDSGELRDWHDRLLVKPVVVVGRFVVIGGQFRIVPTQAATSTEATNGLNEGRATAP</sequence>
<dbReference type="Proteomes" id="UP000177481">
    <property type="component" value="Unassembled WGS sequence"/>
</dbReference>
<organism evidence="1 2">
    <name type="scientific">Candidatus Berkelbacteria bacterium RIFCSPLOWO2_01_FULL_50_28</name>
    <dbReference type="NCBI Taxonomy" id="1797471"/>
    <lineage>
        <taxon>Bacteria</taxon>
        <taxon>Candidatus Berkelbacteria</taxon>
    </lineage>
</organism>
<evidence type="ECO:0000313" key="2">
    <source>
        <dbReference type="Proteomes" id="UP000177481"/>
    </source>
</evidence>
<gene>
    <name evidence="1" type="ORF">A3A71_02880</name>
</gene>
<proteinExistence type="predicted"/>
<name>A0A1F5ECH6_9BACT</name>
<dbReference type="STRING" id="1797471.A3A71_02880"/>